<evidence type="ECO:0000256" key="1">
    <source>
        <dbReference type="SAM" id="MobiDB-lite"/>
    </source>
</evidence>
<evidence type="ECO:0008006" key="4">
    <source>
        <dbReference type="Google" id="ProtNLM"/>
    </source>
</evidence>
<name>A0ABN9L060_9NEOB</name>
<reference evidence="2" key="1">
    <citation type="submission" date="2023-07" db="EMBL/GenBank/DDBJ databases">
        <authorList>
            <person name="Stuckert A."/>
        </authorList>
    </citation>
    <scope>NUCLEOTIDE SEQUENCE</scope>
</reference>
<comment type="caution">
    <text evidence="2">The sequence shown here is derived from an EMBL/GenBank/DDBJ whole genome shotgun (WGS) entry which is preliminary data.</text>
</comment>
<feature type="region of interest" description="Disordered" evidence="1">
    <location>
        <begin position="375"/>
        <end position="434"/>
    </location>
</feature>
<dbReference type="PANTHER" id="PTHR22145">
    <property type="entry name" value="SI:CH211-266K22.6"/>
    <property type="match status" value="1"/>
</dbReference>
<proteinExistence type="predicted"/>
<dbReference type="InterPro" id="IPR029266">
    <property type="entry name" value="FAM217"/>
</dbReference>
<evidence type="ECO:0000313" key="3">
    <source>
        <dbReference type="Proteomes" id="UP001176940"/>
    </source>
</evidence>
<dbReference type="Pfam" id="PF15344">
    <property type="entry name" value="FAM217"/>
    <property type="match status" value="1"/>
</dbReference>
<accession>A0ABN9L060</accession>
<dbReference type="EMBL" id="CAUEEQ010004405">
    <property type="protein sequence ID" value="CAJ0927295.1"/>
    <property type="molecule type" value="Genomic_DNA"/>
</dbReference>
<sequence>MAFRATTMQQQMDPGMAFHTTTMQQQMDPGMAFPTTTMQQQPDPGIAFPTTTTMQQQRHTDPDSDDPSCDPEDQRGSDEDYPHSSILAKETMVLPSKTDVVSNPSVFAIHTSAHIRVLESLGVVATARSSNVHGDEATVHICYCHEHNRKIFLVVKVLRSNSGLFDNASSFSSYEKIKLQTMKKESLNECCYGNQNINDTPTAENSSEHFSNTADYSSLLQPVESWEQPEAAWALRKMSSAENVTCSQYRRQSFENLFLDFESVRLSKEDEDSASDLSDSERVPIPPSPLTPPKLNLRAEEIKPGYFSEYVEHKSKEYEYPDFLPPPYNTWNLREVSMYVNKEGKNTLQSKASAPLERYVDRLLHLEWLQMQTVQSEKTKMGKSRPQTVPAPCRNGKSPGKCKPWPSPLPSKNVSNSDNVTKTSTGQDKNYHKKYTHREPYGATCLRKNCPKVFGTVDVHQSAPKQTQDVRLETCCEVKIQKSHQNGGRSVSQYGTFLIGRSQQAATNQTLDTVDVTYLRTLAPDISSGH</sequence>
<evidence type="ECO:0000313" key="2">
    <source>
        <dbReference type="EMBL" id="CAJ0927295.1"/>
    </source>
</evidence>
<keyword evidence="3" id="KW-1185">Reference proteome</keyword>
<dbReference type="Proteomes" id="UP001176940">
    <property type="component" value="Unassembled WGS sequence"/>
</dbReference>
<feature type="compositionally biased region" description="Polar residues" evidence="1">
    <location>
        <begin position="410"/>
        <end position="428"/>
    </location>
</feature>
<feature type="region of interest" description="Disordered" evidence="1">
    <location>
        <begin position="269"/>
        <end position="293"/>
    </location>
</feature>
<feature type="compositionally biased region" description="Basic and acidic residues" evidence="1">
    <location>
        <begin position="72"/>
        <end position="82"/>
    </location>
</feature>
<organism evidence="2 3">
    <name type="scientific">Ranitomeya imitator</name>
    <name type="common">mimic poison frog</name>
    <dbReference type="NCBI Taxonomy" id="111125"/>
    <lineage>
        <taxon>Eukaryota</taxon>
        <taxon>Metazoa</taxon>
        <taxon>Chordata</taxon>
        <taxon>Craniata</taxon>
        <taxon>Vertebrata</taxon>
        <taxon>Euteleostomi</taxon>
        <taxon>Amphibia</taxon>
        <taxon>Batrachia</taxon>
        <taxon>Anura</taxon>
        <taxon>Neobatrachia</taxon>
        <taxon>Hyloidea</taxon>
        <taxon>Dendrobatidae</taxon>
        <taxon>Dendrobatinae</taxon>
        <taxon>Ranitomeya</taxon>
    </lineage>
</organism>
<dbReference type="PANTHER" id="PTHR22145:SF2">
    <property type="entry name" value="SI:CH211-266K22.6"/>
    <property type="match status" value="1"/>
</dbReference>
<feature type="region of interest" description="Disordered" evidence="1">
    <location>
        <begin position="28"/>
        <end position="85"/>
    </location>
</feature>
<gene>
    <name evidence="2" type="ORF">RIMI_LOCUS3012986</name>
</gene>
<protein>
    <recommendedName>
        <fullName evidence="4">Protein FAM217B</fullName>
    </recommendedName>
</protein>